<sequence>MHVKKSSKTRTLSRDYIKLLKTGSVPGDIHKDFLLRHLKYSLSASEAVKVIEALDDDVFNFVTAYPIALELSELFKEPGIFMNIPGKEISWITRFLVDYNSDLTFFVEREREYNQHFLLGNYTRAREIVDEIDVKISYSVWSMQQKLFLAEAERGFVGNKDLLSQFLSSNLSTITNFNVHYTSIRAERNISASQYEVFIDNYIKMVGNSLQDYVYFKVDFFRKFDYENPEFILYIDGRLSIIDRFITFKQLAKIKFSEKKPDFTSPIWKSSILKVANAINDPELNILCNLLGQFQEVSSLDEQFLALTDAYTLSQYSLVIEIAQRLIPQDPNSFHAILLYVKSNINLSLIPSKFGAEDCVLDQVVFLLYHLLSKDNTFDQESYFDIFKLIHQLGNQPLAVGLFQVLNEELPYRFPSYGEIDFFRFYVANSRQSNPALYQYLDKRSQAAYLDRFRKSGENHATISLINGLDDPIDMERLSEFTIRELKYHAIVLKNKLMLKEALRVYEHIFSCKEFISTHGSLHMVLDILIGKFNCLIQMDSIGSALELAVDSVTKHPHFKMRFFNPALLKIVIDTEDERLQGNVCLPIYLAYYKESIESYDLYVSYDNYISILGYEKPRDLIQSYEDYDKRDLGFLMNVCTHDVLHSSPEFENQEELDLERLEICNFLLDKVDDHLDIESEISDLLRKILVRKGIKQINYSKIYVDVPSLKEGLQKELRENFNRNIEIAALPIDQLNKIVDSVGKMLVYYVDNPEDPNDFTQEDLENVKLTSYSRFLHFQEAFLKVRDRFIFDKDHGLDTYLSMRIRHGTLLGQIRSVFETNHLITVRDEIENAYIPNDFWLSRMYDIDNEDYEILNEAFNTFSKAIDKIAETLKLQTIQIITEMSNGTNGLFDFSYDRNQLLELFSVRFGSIKEYDLFIEQVIQELWRRTETSLNSIKLYLNNQLISKIETVFDELETRVNSINIKGSTALSIILQELISTITNCRTAIVVEIGNISEWFNRSNKKIIEEFDFSVLAESSVNTLQTINPLFKDANIRYDIDCYLRFDGDLFPYFTDILYYLLDNAIKHSKLASEELWISIDVKQEGDQITIIVKNNIMSDLTYLGQVQERILATREKIKADVTYERINKEGGTGVPKIKKTLKHDLKRKANNIDLQLSEVEGAHIFTTKIEFDIKGLQILE</sequence>
<dbReference type="InterPro" id="IPR036890">
    <property type="entry name" value="HATPase_C_sf"/>
</dbReference>
<protein>
    <submittedName>
        <fullName evidence="1">Uncharacterized protein</fullName>
    </submittedName>
</protein>
<organism evidence="1 2">
    <name type="scientific">Pedobacter miscanthi</name>
    <dbReference type="NCBI Taxonomy" id="2259170"/>
    <lineage>
        <taxon>Bacteria</taxon>
        <taxon>Pseudomonadati</taxon>
        <taxon>Bacteroidota</taxon>
        <taxon>Sphingobacteriia</taxon>
        <taxon>Sphingobacteriales</taxon>
        <taxon>Sphingobacteriaceae</taxon>
        <taxon>Pedobacter</taxon>
    </lineage>
</organism>
<gene>
    <name evidence="1" type="ORF">DRW42_25430</name>
</gene>
<name>A0A366KNC7_9SPHI</name>
<evidence type="ECO:0000313" key="1">
    <source>
        <dbReference type="EMBL" id="RBQ02689.1"/>
    </source>
</evidence>
<dbReference type="Proteomes" id="UP000252081">
    <property type="component" value="Unassembled WGS sequence"/>
</dbReference>
<proteinExistence type="predicted"/>
<comment type="caution">
    <text evidence="1">The sequence shown here is derived from an EMBL/GenBank/DDBJ whole genome shotgun (WGS) entry which is preliminary data.</text>
</comment>
<reference evidence="1 2" key="1">
    <citation type="submission" date="2018-07" db="EMBL/GenBank/DDBJ databases">
        <title>A draft genome of a endophytic bacteria, a new species of Pedobacter.</title>
        <authorList>
            <person name="Zhang Z.D."/>
            <person name="Chen Z.J."/>
        </authorList>
    </citation>
    <scope>NUCLEOTIDE SEQUENCE [LARGE SCALE GENOMIC DNA]</scope>
    <source>
        <strain evidence="1 2">RS10</strain>
    </source>
</reference>
<keyword evidence="2" id="KW-1185">Reference proteome</keyword>
<dbReference type="EMBL" id="QNQU01000032">
    <property type="protein sequence ID" value="RBQ02689.1"/>
    <property type="molecule type" value="Genomic_DNA"/>
</dbReference>
<dbReference type="RefSeq" id="WP_113951693.1">
    <property type="nucleotide sequence ID" value="NZ_QNQU01000032.1"/>
</dbReference>
<evidence type="ECO:0000313" key="2">
    <source>
        <dbReference type="Proteomes" id="UP000252081"/>
    </source>
</evidence>
<dbReference type="Gene3D" id="3.30.565.10">
    <property type="entry name" value="Histidine kinase-like ATPase, C-terminal domain"/>
    <property type="match status" value="1"/>
</dbReference>
<accession>A0A366KNC7</accession>
<dbReference type="AlphaFoldDB" id="A0A366KNC7"/>
<dbReference type="SUPFAM" id="SSF55874">
    <property type="entry name" value="ATPase domain of HSP90 chaperone/DNA topoisomerase II/histidine kinase"/>
    <property type="match status" value="1"/>
</dbReference>
<dbReference type="OrthoDB" id="7833808at2"/>